<dbReference type="InterPro" id="IPR002701">
    <property type="entry name" value="CM_II_prokaryot"/>
</dbReference>
<evidence type="ECO:0000256" key="2">
    <source>
        <dbReference type="ARBA" id="ARBA00023235"/>
    </source>
</evidence>
<dbReference type="GO" id="GO:0046417">
    <property type="term" value="P:chorismate metabolic process"/>
    <property type="evidence" value="ECO:0007669"/>
    <property type="project" value="InterPro"/>
</dbReference>
<dbReference type="InterPro" id="IPR051331">
    <property type="entry name" value="Chorismate_mutase-related"/>
</dbReference>
<reference evidence="4 5" key="1">
    <citation type="submission" date="2019-08" db="EMBL/GenBank/DDBJ databases">
        <authorList>
            <person name="Grouzdev D."/>
            <person name="Tikhonova E."/>
            <person name="Kravchenko I."/>
        </authorList>
    </citation>
    <scope>NUCLEOTIDE SEQUENCE [LARGE SCALE GENOMIC DNA]</scope>
    <source>
        <strain evidence="4 5">59b</strain>
    </source>
</reference>
<dbReference type="AlphaFoldDB" id="A0A5A9GWL1"/>
<gene>
    <name evidence="4" type="ORF">FZ942_06955</name>
</gene>
<dbReference type="NCBIfam" id="TIGR01803">
    <property type="entry name" value="CM-like"/>
    <property type="match status" value="1"/>
</dbReference>
<dbReference type="InterPro" id="IPR008241">
    <property type="entry name" value="Isochorismate_pyruvate-lyase"/>
</dbReference>
<dbReference type="EMBL" id="VTTN01000001">
    <property type="protein sequence ID" value="KAA0598798.1"/>
    <property type="molecule type" value="Genomic_DNA"/>
</dbReference>
<dbReference type="Gene3D" id="1.20.59.10">
    <property type="entry name" value="Chorismate mutase"/>
    <property type="match status" value="1"/>
</dbReference>
<keyword evidence="2" id="KW-0413">Isomerase</keyword>
<dbReference type="PANTHER" id="PTHR38041">
    <property type="entry name" value="CHORISMATE MUTASE"/>
    <property type="match status" value="1"/>
</dbReference>
<feature type="domain" description="Chorismate mutase" evidence="3">
    <location>
        <begin position="1"/>
        <end position="90"/>
    </location>
</feature>
<dbReference type="PROSITE" id="PS51168">
    <property type="entry name" value="CHORISMATE_MUT_2"/>
    <property type="match status" value="1"/>
</dbReference>
<evidence type="ECO:0000259" key="3">
    <source>
        <dbReference type="PROSITE" id="PS51168"/>
    </source>
</evidence>
<dbReference type="Proteomes" id="UP000324927">
    <property type="component" value="Unassembled WGS sequence"/>
</dbReference>
<dbReference type="RefSeq" id="WP_149230347.1">
    <property type="nucleotide sequence ID" value="NZ_JALJXJ010000002.1"/>
</dbReference>
<protein>
    <recommendedName>
        <fullName evidence="1">chorismate mutase</fullName>
        <ecNumber evidence="1">5.4.99.5</ecNumber>
    </recommendedName>
</protein>
<evidence type="ECO:0000256" key="1">
    <source>
        <dbReference type="ARBA" id="ARBA00012404"/>
    </source>
</evidence>
<evidence type="ECO:0000313" key="5">
    <source>
        <dbReference type="Proteomes" id="UP000324927"/>
    </source>
</evidence>
<proteinExistence type="predicted"/>
<name>A0A5A9GWL1_AZOLI</name>
<dbReference type="GO" id="GO:0004106">
    <property type="term" value="F:chorismate mutase activity"/>
    <property type="evidence" value="ECO:0007669"/>
    <property type="project" value="UniProtKB-EC"/>
</dbReference>
<dbReference type="SUPFAM" id="SSF48600">
    <property type="entry name" value="Chorismate mutase II"/>
    <property type="match status" value="1"/>
</dbReference>
<keyword evidence="5" id="KW-1185">Reference proteome</keyword>
<dbReference type="EC" id="5.4.99.5" evidence="1"/>
<dbReference type="InterPro" id="IPR036263">
    <property type="entry name" value="Chorismate_II_sf"/>
</dbReference>
<accession>A0A5A9GWL1</accession>
<evidence type="ECO:0000313" key="4">
    <source>
        <dbReference type="EMBL" id="KAA0598798.1"/>
    </source>
</evidence>
<organism evidence="4 5">
    <name type="scientific">Azospirillum lipoferum</name>
    <dbReference type="NCBI Taxonomy" id="193"/>
    <lineage>
        <taxon>Bacteria</taxon>
        <taxon>Pseudomonadati</taxon>
        <taxon>Pseudomonadota</taxon>
        <taxon>Alphaproteobacteria</taxon>
        <taxon>Rhodospirillales</taxon>
        <taxon>Azospirillaceae</taxon>
        <taxon>Azospirillum</taxon>
    </lineage>
</organism>
<comment type="caution">
    <text evidence="4">The sequence shown here is derived from an EMBL/GenBank/DDBJ whole genome shotgun (WGS) entry which is preliminary data.</text>
</comment>
<dbReference type="Pfam" id="PF01817">
    <property type="entry name" value="CM_2"/>
    <property type="match status" value="1"/>
</dbReference>
<sequence length="100" mass="10790">MSKSLAPLRAEIDAIDDEIVALLGKRLSVVHRVAAVKMAENLPAVLPERVEAVKRRAAAAGKAYGLDPDFMATLYQTIIDEACRVEEGIFAAGREDAPRS</sequence>
<dbReference type="GO" id="GO:0016835">
    <property type="term" value="F:carbon-oxygen lyase activity"/>
    <property type="evidence" value="ECO:0007669"/>
    <property type="project" value="InterPro"/>
</dbReference>
<dbReference type="PANTHER" id="PTHR38041:SF1">
    <property type="entry name" value="CHORISMATE MUTASE"/>
    <property type="match status" value="1"/>
</dbReference>
<dbReference type="SMART" id="SM00830">
    <property type="entry name" value="CM_2"/>
    <property type="match status" value="1"/>
</dbReference>
<dbReference type="GO" id="GO:0009697">
    <property type="term" value="P:salicylic acid biosynthetic process"/>
    <property type="evidence" value="ECO:0007669"/>
    <property type="project" value="InterPro"/>
</dbReference>
<dbReference type="OrthoDB" id="514491at2"/>
<dbReference type="InterPro" id="IPR036979">
    <property type="entry name" value="CM_dom_sf"/>
</dbReference>